<dbReference type="InterPro" id="IPR051384">
    <property type="entry name" value="Mth_GPCR"/>
</dbReference>
<dbReference type="InterPro" id="IPR000832">
    <property type="entry name" value="GPCR_2_secretin-like"/>
</dbReference>
<feature type="region of interest" description="Disordered" evidence="13">
    <location>
        <begin position="496"/>
        <end position="515"/>
    </location>
</feature>
<dbReference type="Proteomes" id="UP001652628">
    <property type="component" value="Chromosome 2R"/>
</dbReference>
<feature type="transmembrane region" description="Helical" evidence="14">
    <location>
        <begin position="283"/>
        <end position="304"/>
    </location>
</feature>
<dbReference type="Gene3D" id="2.170.180.11">
    <property type="entry name" value="Methuselah ectodomain, domain 2"/>
    <property type="match status" value="1"/>
</dbReference>
<dbReference type="InterPro" id="IPR044860">
    <property type="entry name" value="Methusela_ecto_dom_1"/>
</dbReference>
<feature type="chain" id="PRO_5045020821" evidence="15">
    <location>
        <begin position="22"/>
        <end position="515"/>
    </location>
</feature>
<feature type="signal peptide" evidence="15">
    <location>
        <begin position="1"/>
        <end position="21"/>
    </location>
</feature>
<evidence type="ECO:0000256" key="4">
    <source>
        <dbReference type="ARBA" id="ARBA00022692"/>
    </source>
</evidence>
<keyword evidence="18" id="KW-1185">Reference proteome</keyword>
<dbReference type="SUPFAM" id="SSF81321">
    <property type="entry name" value="Family A G protein-coupled receptor-like"/>
    <property type="match status" value="1"/>
</dbReference>
<comment type="similarity">
    <text evidence="2">Belongs to the G-protein coupled receptor 2 family. Mth subfamily.</text>
</comment>
<evidence type="ECO:0000256" key="9">
    <source>
        <dbReference type="ARBA" id="ARBA00023157"/>
    </source>
</evidence>
<dbReference type="InterPro" id="IPR017452">
    <property type="entry name" value="GPCR_Rhodpsn_7TM"/>
</dbReference>
<keyword evidence="6 14" id="KW-1133">Transmembrane helix</keyword>
<keyword evidence="12" id="KW-0807">Transducer</keyword>
<dbReference type="InterPro" id="IPR010596">
    <property type="entry name" value="Methuselah_N_dom"/>
</dbReference>
<keyword evidence="4 14" id="KW-0812">Transmembrane</keyword>
<dbReference type="CDD" id="cd15039">
    <property type="entry name" value="7tmB3_Methuselah-like"/>
    <property type="match status" value="1"/>
</dbReference>
<keyword evidence="11" id="KW-0325">Glycoprotein</keyword>
<organism evidence="18 20">
    <name type="scientific">Drosophila suzukii</name>
    <name type="common">Spotted-wing drosophila fruit fly</name>
    <dbReference type="NCBI Taxonomy" id="28584"/>
    <lineage>
        <taxon>Eukaryota</taxon>
        <taxon>Metazoa</taxon>
        <taxon>Ecdysozoa</taxon>
        <taxon>Arthropoda</taxon>
        <taxon>Hexapoda</taxon>
        <taxon>Insecta</taxon>
        <taxon>Pterygota</taxon>
        <taxon>Neoptera</taxon>
        <taxon>Endopterygota</taxon>
        <taxon>Diptera</taxon>
        <taxon>Brachycera</taxon>
        <taxon>Muscomorpha</taxon>
        <taxon>Ephydroidea</taxon>
        <taxon>Drosophilidae</taxon>
        <taxon>Drosophila</taxon>
        <taxon>Sophophora</taxon>
    </lineage>
</organism>
<dbReference type="Pfam" id="PF00002">
    <property type="entry name" value="7tm_2"/>
    <property type="match status" value="1"/>
</dbReference>
<evidence type="ECO:0000256" key="11">
    <source>
        <dbReference type="ARBA" id="ARBA00023180"/>
    </source>
</evidence>
<evidence type="ECO:0000256" key="2">
    <source>
        <dbReference type="ARBA" id="ARBA00008979"/>
    </source>
</evidence>
<evidence type="ECO:0000313" key="19">
    <source>
        <dbReference type="RefSeq" id="XP_016927885.3"/>
    </source>
</evidence>
<keyword evidence="9" id="KW-1015">Disulfide bond</keyword>
<evidence type="ECO:0000313" key="18">
    <source>
        <dbReference type="Proteomes" id="UP001652628"/>
    </source>
</evidence>
<evidence type="ECO:0000256" key="10">
    <source>
        <dbReference type="ARBA" id="ARBA00023170"/>
    </source>
</evidence>
<dbReference type="RefSeq" id="XP_065719423.2">
    <property type="nucleotide sequence ID" value="XM_065863351.2"/>
</dbReference>
<feature type="transmembrane region" description="Helical" evidence="14">
    <location>
        <begin position="467"/>
        <end position="485"/>
    </location>
</feature>
<dbReference type="PANTHER" id="PTHR47154:SF2">
    <property type="entry name" value="G-PROTEIN COUPLED RECEPTOR MTH-RELATED"/>
    <property type="match status" value="1"/>
</dbReference>
<reference evidence="19 20" key="1">
    <citation type="submission" date="2025-05" db="UniProtKB">
        <authorList>
            <consortium name="RefSeq"/>
        </authorList>
    </citation>
    <scope>IDENTIFICATION</scope>
</reference>
<dbReference type="SUPFAM" id="SSF63877">
    <property type="entry name" value="Methuselah ectodomain"/>
    <property type="match status" value="1"/>
</dbReference>
<keyword evidence="7" id="KW-0297">G-protein coupled receptor</keyword>
<evidence type="ECO:0000259" key="16">
    <source>
        <dbReference type="PROSITE" id="PS50261"/>
    </source>
</evidence>
<dbReference type="InterPro" id="IPR017981">
    <property type="entry name" value="GPCR_2-like_7TM"/>
</dbReference>
<gene>
    <name evidence="19 20" type="primary">LOC108008527</name>
</gene>
<evidence type="ECO:0000313" key="20">
    <source>
        <dbReference type="RefSeq" id="XP_065719423.2"/>
    </source>
</evidence>
<dbReference type="PROSITE" id="PS50261">
    <property type="entry name" value="G_PROTEIN_RECEP_F2_4"/>
    <property type="match status" value="1"/>
</dbReference>
<dbReference type="GeneID" id="108008527"/>
<dbReference type="InterPro" id="IPR023311">
    <property type="entry name" value="Methusela_ecto_dom_2"/>
</dbReference>
<keyword evidence="8 14" id="KW-0472">Membrane</keyword>
<evidence type="ECO:0000256" key="5">
    <source>
        <dbReference type="ARBA" id="ARBA00022729"/>
    </source>
</evidence>
<evidence type="ECO:0000256" key="12">
    <source>
        <dbReference type="ARBA" id="ARBA00023224"/>
    </source>
</evidence>
<feature type="transmembrane region" description="Helical" evidence="14">
    <location>
        <begin position="250"/>
        <end position="271"/>
    </location>
</feature>
<evidence type="ECO:0000259" key="17">
    <source>
        <dbReference type="PROSITE" id="PS50262"/>
    </source>
</evidence>
<dbReference type="PANTHER" id="PTHR47154">
    <property type="entry name" value="G-PROTEIN COUPLED RECEPTOR MTH-RELATED"/>
    <property type="match status" value="1"/>
</dbReference>
<evidence type="ECO:0000256" key="14">
    <source>
        <dbReference type="SAM" id="Phobius"/>
    </source>
</evidence>
<evidence type="ECO:0000256" key="15">
    <source>
        <dbReference type="SAM" id="SignalP"/>
    </source>
</evidence>
<dbReference type="PROSITE" id="PS50262">
    <property type="entry name" value="G_PROTEIN_RECEP_F1_2"/>
    <property type="match status" value="1"/>
</dbReference>
<keyword evidence="3" id="KW-1003">Cell membrane</keyword>
<comment type="subcellular location">
    <subcellularLocation>
        <location evidence="1">Cell membrane</location>
        <topology evidence="1">Multi-pass membrane protein</topology>
    </subcellularLocation>
</comment>
<sequence>MRLLIGLLATVLLTLVQKSKTADIPDCDFYDTVDITDGKKFSNGSYLYDSLLIPANLVGEYDFEILPDGTKKYGSRHMRGCACKLRPCIRFCCPHNHKMKSSKCVGEMSTDELESHNRYVNVTLNNGTVAKRHFKEDLVVQSDLPLPCGDESMHHADHTKPGHAFTLFENGTFFRAWDAAYLDKTQYCVQHIEFQGDSIRIAPHFCHLDTEPSKTGQSVVMIISLICMVLTISVYLYVKKLQNLHGKCFMCYMVALFMVYLLLLLDLWHVFKLPSTICTTSGFMGYFFVMAAFFWLSVISLHLWNTFSGTAHSLNRFLPEHRFLAYNSYAWGMALAMTGVTFLADKVIEDRDWAPRMGITQCWIYTGDNVVLLYFYGPMLLLIVFNITMFILTALRIVKVKKEVQNFSQQQRRTNKLNSDKRTYTFFLRLFIIMGLSWSLEIVSFLVSRDSFWPKVLVVADYLNWSQGTIIFVLFILKPTTLKLLRDRIKGKKEEERDSEEEISLDNTKFDPSIL</sequence>
<feature type="transmembrane region" description="Helical" evidence="14">
    <location>
        <begin position="324"/>
        <end position="344"/>
    </location>
</feature>
<dbReference type="Pfam" id="PF06652">
    <property type="entry name" value="Methuselah_N"/>
    <property type="match status" value="1"/>
</dbReference>
<feature type="domain" description="G-protein coupled receptors family 1 profile" evidence="17">
    <location>
        <begin position="216"/>
        <end position="475"/>
    </location>
</feature>
<accession>A0AB40DAS9</accession>
<feature type="domain" description="G-protein coupled receptors family 2 profile 2" evidence="16">
    <location>
        <begin position="213"/>
        <end position="479"/>
    </location>
</feature>
<dbReference type="RefSeq" id="XP_016927885.3">
    <property type="nucleotide sequence ID" value="XM_017072396.4"/>
</dbReference>
<evidence type="ECO:0000256" key="3">
    <source>
        <dbReference type="ARBA" id="ARBA00022475"/>
    </source>
</evidence>
<keyword evidence="10" id="KW-0675">Receptor</keyword>
<proteinExistence type="inferred from homology"/>
<evidence type="ECO:0000256" key="8">
    <source>
        <dbReference type="ARBA" id="ARBA00023136"/>
    </source>
</evidence>
<protein>
    <submittedName>
        <fullName evidence="19 20">Probable G-protein coupled receptor Mth-like 3 isoform X1</fullName>
    </submittedName>
</protein>
<feature type="transmembrane region" description="Helical" evidence="14">
    <location>
        <begin position="219"/>
        <end position="238"/>
    </location>
</feature>
<dbReference type="CDD" id="cd00251">
    <property type="entry name" value="Mth_Ecto"/>
    <property type="match status" value="1"/>
</dbReference>
<evidence type="ECO:0000256" key="6">
    <source>
        <dbReference type="ARBA" id="ARBA00022989"/>
    </source>
</evidence>
<evidence type="ECO:0000256" key="1">
    <source>
        <dbReference type="ARBA" id="ARBA00004651"/>
    </source>
</evidence>
<feature type="transmembrane region" description="Helical" evidence="14">
    <location>
        <begin position="426"/>
        <end position="447"/>
    </location>
</feature>
<evidence type="ECO:0000256" key="7">
    <source>
        <dbReference type="ARBA" id="ARBA00023040"/>
    </source>
</evidence>
<evidence type="ECO:0000256" key="13">
    <source>
        <dbReference type="SAM" id="MobiDB-lite"/>
    </source>
</evidence>
<name>A0AB40DAS9_DROSZ</name>
<feature type="transmembrane region" description="Helical" evidence="14">
    <location>
        <begin position="373"/>
        <end position="395"/>
    </location>
</feature>
<dbReference type="InterPro" id="IPR036272">
    <property type="entry name" value="Methuselah_N_sf"/>
</dbReference>
<dbReference type="Gene3D" id="1.20.1070.10">
    <property type="entry name" value="Rhodopsin 7-helix transmembrane proteins"/>
    <property type="match status" value="1"/>
</dbReference>
<keyword evidence="5 15" id="KW-0732">Signal</keyword>
<dbReference type="Gene3D" id="2.30.160.11">
    <property type="match status" value="1"/>
</dbReference>